<comment type="similarity">
    <text evidence="2">Belongs to the dihydrofolate reductase family.</text>
</comment>
<organism evidence="8 9">
    <name type="scientific">Candidatus Borkfalkia excrementigallinarum</name>
    <dbReference type="NCBI Taxonomy" id="2838506"/>
    <lineage>
        <taxon>Bacteria</taxon>
        <taxon>Bacillati</taxon>
        <taxon>Bacillota</taxon>
        <taxon>Clostridia</taxon>
        <taxon>Christensenellales</taxon>
        <taxon>Christensenellaceae</taxon>
        <taxon>Candidatus Borkfalkia</taxon>
    </lineage>
</organism>
<dbReference type="GO" id="GO:0006730">
    <property type="term" value="P:one-carbon metabolic process"/>
    <property type="evidence" value="ECO:0007669"/>
    <property type="project" value="UniProtKB-KW"/>
</dbReference>
<name>A0A9D2CS68_9FIRM</name>
<keyword evidence="5" id="KW-0521">NADP</keyword>
<reference evidence="8" key="1">
    <citation type="journal article" date="2021" name="PeerJ">
        <title>Extensive microbial diversity within the chicken gut microbiome revealed by metagenomics and culture.</title>
        <authorList>
            <person name="Gilroy R."/>
            <person name="Ravi A."/>
            <person name="Getino M."/>
            <person name="Pursley I."/>
            <person name="Horton D.L."/>
            <person name="Alikhan N.F."/>
            <person name="Baker D."/>
            <person name="Gharbi K."/>
            <person name="Hall N."/>
            <person name="Watson M."/>
            <person name="Adriaenssens E.M."/>
            <person name="Foster-Nyarko E."/>
            <person name="Jarju S."/>
            <person name="Secka A."/>
            <person name="Antonio M."/>
            <person name="Oren A."/>
            <person name="Chaudhuri R.R."/>
            <person name="La Ragione R."/>
            <person name="Hildebrand F."/>
            <person name="Pallen M.J."/>
        </authorList>
    </citation>
    <scope>NUCLEOTIDE SEQUENCE</scope>
    <source>
        <strain evidence="8">1345</strain>
    </source>
</reference>
<sequence length="168" mass="18738">MRAIVAVDERWGIGKNNDLLFKIPADMKHFRETTEGKTVVMGSNTLLSFPGGKPLKNRTNIVLWPGGEKREGCTVVGSLEELFGEVEKYPEDDVFVIGGAMLYRTLLPYCSEAIVTKVEADGGAEVFFEDLDALKNWSLVSASEPLETNGYTIRFTVYRNGDILPMRR</sequence>
<dbReference type="PANTHER" id="PTHR48069">
    <property type="entry name" value="DIHYDROFOLATE REDUCTASE"/>
    <property type="match status" value="1"/>
</dbReference>
<dbReference type="EC" id="1.5.1.3" evidence="3"/>
<dbReference type="GO" id="GO:0004146">
    <property type="term" value="F:dihydrofolate reductase activity"/>
    <property type="evidence" value="ECO:0007669"/>
    <property type="project" value="UniProtKB-EC"/>
</dbReference>
<evidence type="ECO:0000256" key="1">
    <source>
        <dbReference type="ARBA" id="ARBA00004903"/>
    </source>
</evidence>
<evidence type="ECO:0000256" key="6">
    <source>
        <dbReference type="ARBA" id="ARBA00023002"/>
    </source>
</evidence>
<evidence type="ECO:0000313" key="8">
    <source>
        <dbReference type="EMBL" id="HIY96392.1"/>
    </source>
</evidence>
<reference evidence="8" key="2">
    <citation type="submission" date="2021-04" db="EMBL/GenBank/DDBJ databases">
        <authorList>
            <person name="Gilroy R."/>
        </authorList>
    </citation>
    <scope>NUCLEOTIDE SEQUENCE</scope>
    <source>
        <strain evidence="8">1345</strain>
    </source>
</reference>
<dbReference type="GO" id="GO:0046655">
    <property type="term" value="P:folic acid metabolic process"/>
    <property type="evidence" value="ECO:0007669"/>
    <property type="project" value="TreeGrafter"/>
</dbReference>
<keyword evidence="6" id="KW-0560">Oxidoreductase</keyword>
<dbReference type="GO" id="GO:0046654">
    <property type="term" value="P:tetrahydrofolate biosynthetic process"/>
    <property type="evidence" value="ECO:0007669"/>
    <property type="project" value="InterPro"/>
</dbReference>
<dbReference type="PANTHER" id="PTHR48069:SF3">
    <property type="entry name" value="DIHYDROFOLATE REDUCTASE"/>
    <property type="match status" value="1"/>
</dbReference>
<dbReference type="InterPro" id="IPR001796">
    <property type="entry name" value="DHFR_dom"/>
</dbReference>
<gene>
    <name evidence="8" type="ORF">H9729_01765</name>
</gene>
<dbReference type="Gene3D" id="3.40.430.10">
    <property type="entry name" value="Dihydrofolate Reductase, subunit A"/>
    <property type="match status" value="1"/>
</dbReference>
<feature type="domain" description="DHFR" evidence="7">
    <location>
        <begin position="1"/>
        <end position="160"/>
    </location>
</feature>
<dbReference type="AlphaFoldDB" id="A0A9D2CS68"/>
<evidence type="ECO:0000256" key="5">
    <source>
        <dbReference type="ARBA" id="ARBA00022857"/>
    </source>
</evidence>
<evidence type="ECO:0000256" key="3">
    <source>
        <dbReference type="ARBA" id="ARBA00012856"/>
    </source>
</evidence>
<dbReference type="GO" id="GO:0050661">
    <property type="term" value="F:NADP binding"/>
    <property type="evidence" value="ECO:0007669"/>
    <property type="project" value="InterPro"/>
</dbReference>
<evidence type="ECO:0000256" key="4">
    <source>
        <dbReference type="ARBA" id="ARBA00022563"/>
    </source>
</evidence>
<dbReference type="CDD" id="cd00209">
    <property type="entry name" value="DHFR"/>
    <property type="match status" value="1"/>
</dbReference>
<dbReference type="InterPro" id="IPR024072">
    <property type="entry name" value="DHFR-like_dom_sf"/>
</dbReference>
<evidence type="ECO:0000313" key="9">
    <source>
        <dbReference type="Proteomes" id="UP000886750"/>
    </source>
</evidence>
<comment type="pathway">
    <text evidence="1">Cofactor biosynthesis; tetrahydrofolate biosynthesis; 5,6,7,8-tetrahydrofolate from 7,8-dihydrofolate: step 1/1.</text>
</comment>
<proteinExistence type="inferred from homology"/>
<evidence type="ECO:0000259" key="7">
    <source>
        <dbReference type="PROSITE" id="PS51330"/>
    </source>
</evidence>
<protein>
    <recommendedName>
        <fullName evidence="3">dihydrofolate reductase</fullName>
        <ecNumber evidence="3">1.5.1.3</ecNumber>
    </recommendedName>
</protein>
<dbReference type="GO" id="GO:0046452">
    <property type="term" value="P:dihydrofolate metabolic process"/>
    <property type="evidence" value="ECO:0007669"/>
    <property type="project" value="TreeGrafter"/>
</dbReference>
<dbReference type="PRINTS" id="PR00070">
    <property type="entry name" value="DHFR"/>
</dbReference>
<dbReference type="InterPro" id="IPR012259">
    <property type="entry name" value="DHFR"/>
</dbReference>
<comment type="caution">
    <text evidence="8">The sequence shown here is derived from an EMBL/GenBank/DDBJ whole genome shotgun (WGS) entry which is preliminary data.</text>
</comment>
<dbReference type="SUPFAM" id="SSF53597">
    <property type="entry name" value="Dihydrofolate reductase-like"/>
    <property type="match status" value="1"/>
</dbReference>
<dbReference type="EMBL" id="DXCQ01000020">
    <property type="protein sequence ID" value="HIY96392.1"/>
    <property type="molecule type" value="Genomic_DNA"/>
</dbReference>
<keyword evidence="4" id="KW-0554">One-carbon metabolism</keyword>
<dbReference type="PROSITE" id="PS51330">
    <property type="entry name" value="DHFR_2"/>
    <property type="match status" value="1"/>
</dbReference>
<evidence type="ECO:0000256" key="2">
    <source>
        <dbReference type="ARBA" id="ARBA00009539"/>
    </source>
</evidence>
<accession>A0A9D2CS68</accession>
<dbReference type="Pfam" id="PF00186">
    <property type="entry name" value="DHFR_1"/>
    <property type="match status" value="1"/>
</dbReference>
<dbReference type="Proteomes" id="UP000886750">
    <property type="component" value="Unassembled WGS sequence"/>
</dbReference>